<gene>
    <name evidence="6" type="ORF">AF333_13285</name>
    <name evidence="7" type="ORF">SAMN04487909_102285</name>
</gene>
<dbReference type="PANTHER" id="PTHR11496:SF102">
    <property type="entry name" value="ALCOHOL DEHYDROGENASE 4"/>
    <property type="match status" value="1"/>
</dbReference>
<evidence type="ECO:0000259" key="4">
    <source>
        <dbReference type="Pfam" id="PF00465"/>
    </source>
</evidence>
<dbReference type="Gene3D" id="1.20.1090.10">
    <property type="entry name" value="Dehydroquinate synthase-like - alpha domain"/>
    <property type="match status" value="1"/>
</dbReference>
<dbReference type="STRING" id="47500.AF333_13285"/>
<dbReference type="RefSeq" id="WP_043063990.1">
    <property type="nucleotide sequence ID" value="NZ_BJOA01000007.1"/>
</dbReference>
<dbReference type="InterPro" id="IPR039697">
    <property type="entry name" value="Alcohol_dehydrogenase_Fe"/>
</dbReference>
<evidence type="ECO:0000313" key="9">
    <source>
        <dbReference type="Proteomes" id="UP000182836"/>
    </source>
</evidence>
<dbReference type="InterPro" id="IPR018211">
    <property type="entry name" value="ADH_Fe_CS"/>
</dbReference>
<evidence type="ECO:0000256" key="1">
    <source>
        <dbReference type="ARBA" id="ARBA00007358"/>
    </source>
</evidence>
<keyword evidence="3" id="KW-0520">NAD</keyword>
<feature type="domain" description="Fe-containing alcohol dehydrogenase-like C-terminal" evidence="5">
    <location>
        <begin position="189"/>
        <end position="384"/>
    </location>
</feature>
<dbReference type="AlphaFoldDB" id="A0A0D1Y2V4"/>
<dbReference type="Proteomes" id="UP000182836">
    <property type="component" value="Unassembled WGS sequence"/>
</dbReference>
<evidence type="ECO:0000256" key="2">
    <source>
        <dbReference type="ARBA" id="ARBA00023002"/>
    </source>
</evidence>
<dbReference type="GO" id="GO:0046872">
    <property type="term" value="F:metal ion binding"/>
    <property type="evidence" value="ECO:0007669"/>
    <property type="project" value="InterPro"/>
</dbReference>
<proteinExistence type="inferred from homology"/>
<protein>
    <submittedName>
        <fullName evidence="6">Alcohol dehydrogenase</fullName>
    </submittedName>
</protein>
<dbReference type="CDD" id="cd08551">
    <property type="entry name" value="Fe-ADH"/>
    <property type="match status" value="1"/>
</dbReference>
<dbReference type="PROSITE" id="PS00913">
    <property type="entry name" value="ADH_IRON_1"/>
    <property type="match status" value="1"/>
</dbReference>
<evidence type="ECO:0000313" key="7">
    <source>
        <dbReference type="EMBL" id="SDI25377.1"/>
    </source>
</evidence>
<sequence>MIWDFQFNLPTRIEFGIGKVKELGRRIRELGGNRVLVVTDKGLVEHGVAGKVLAVLEQEKLDYVVYDETKPNPRDVDCIAAYGLAQGKEIDFIVGLGGGSSMDTAKAVGTLLSHGGELSDWYGLNTLKKPITPLICLPTTAGTGSEITFFSVITDTVTQLKMNIVDVHVAPRIALLDPELTLTLPPSVTASTGMDALTHAIEAYTCTIAEPITDGLALHAIDLIVEHLPTAVQNGNHLIARKNMLAASLIAGIAFGNSDVGGVHCMAEAMGGLYDTPHGVANSILLPYVFEYNIPSNPQKHAVVAQRLGARKEGKSTEELAYEGVRLLKQLAETVGIPKMKELGYVNPKDFPYLAEGAIHNVSAPSNPRKASQEDYIRLFEKAYDESGVCI</sequence>
<evidence type="ECO:0000259" key="5">
    <source>
        <dbReference type="Pfam" id="PF25137"/>
    </source>
</evidence>
<evidence type="ECO:0000313" key="6">
    <source>
        <dbReference type="EMBL" id="KON96305.1"/>
    </source>
</evidence>
<dbReference type="GeneID" id="42306145"/>
<dbReference type="FunFam" id="3.40.50.1970:FF:000003">
    <property type="entry name" value="Alcohol dehydrogenase, iron-containing"/>
    <property type="match status" value="1"/>
</dbReference>
<dbReference type="PANTHER" id="PTHR11496">
    <property type="entry name" value="ALCOHOL DEHYDROGENASE"/>
    <property type="match status" value="1"/>
</dbReference>
<dbReference type="Gene3D" id="3.40.50.1970">
    <property type="match status" value="1"/>
</dbReference>
<evidence type="ECO:0000256" key="3">
    <source>
        <dbReference type="ARBA" id="ARBA00023027"/>
    </source>
</evidence>
<organism evidence="6 8">
    <name type="scientific">Aneurinibacillus migulanus</name>
    <name type="common">Bacillus migulanus</name>
    <dbReference type="NCBI Taxonomy" id="47500"/>
    <lineage>
        <taxon>Bacteria</taxon>
        <taxon>Bacillati</taxon>
        <taxon>Bacillota</taxon>
        <taxon>Bacilli</taxon>
        <taxon>Bacillales</taxon>
        <taxon>Paenibacillaceae</taxon>
        <taxon>Aneurinibacillus group</taxon>
        <taxon>Aneurinibacillus</taxon>
    </lineage>
</organism>
<name>A0A0D1Y2V4_ANEMI</name>
<dbReference type="EMBL" id="FNED01000002">
    <property type="protein sequence ID" value="SDI25377.1"/>
    <property type="molecule type" value="Genomic_DNA"/>
</dbReference>
<dbReference type="Pfam" id="PF00465">
    <property type="entry name" value="Fe-ADH"/>
    <property type="match status" value="1"/>
</dbReference>
<comment type="similarity">
    <text evidence="1">Belongs to the iron-containing alcohol dehydrogenase family.</text>
</comment>
<accession>A0A0D1Y2V4</accession>
<dbReference type="Proteomes" id="UP000037269">
    <property type="component" value="Unassembled WGS sequence"/>
</dbReference>
<feature type="domain" description="Alcohol dehydrogenase iron-type/glycerol dehydrogenase GldA" evidence="4">
    <location>
        <begin position="10"/>
        <end position="178"/>
    </location>
</feature>
<reference evidence="6 8" key="1">
    <citation type="submission" date="2015-07" db="EMBL/GenBank/DDBJ databases">
        <title>Fjat-14205 dsm 2895.</title>
        <authorList>
            <person name="Liu B."/>
            <person name="Wang J."/>
            <person name="Zhu Y."/>
            <person name="Liu G."/>
            <person name="Chen Q."/>
            <person name="Chen Z."/>
            <person name="Lan J."/>
            <person name="Che J."/>
            <person name="Ge C."/>
            <person name="Shi H."/>
            <person name="Pan Z."/>
            <person name="Liu X."/>
        </authorList>
    </citation>
    <scope>NUCLEOTIDE SEQUENCE [LARGE SCALE GENOMIC DNA]</scope>
    <source>
        <strain evidence="6 8">DSM 2895</strain>
    </source>
</reference>
<keyword evidence="8" id="KW-1185">Reference proteome</keyword>
<evidence type="ECO:0000313" key="8">
    <source>
        <dbReference type="Proteomes" id="UP000037269"/>
    </source>
</evidence>
<dbReference type="SUPFAM" id="SSF56796">
    <property type="entry name" value="Dehydroquinate synthase-like"/>
    <property type="match status" value="1"/>
</dbReference>
<dbReference type="PATRIC" id="fig|47500.8.peg.1418"/>
<dbReference type="OrthoDB" id="9815791at2"/>
<dbReference type="InterPro" id="IPR056798">
    <property type="entry name" value="ADH_Fe_C"/>
</dbReference>
<dbReference type="FunFam" id="1.20.1090.10:FF:000001">
    <property type="entry name" value="Aldehyde-alcohol dehydrogenase"/>
    <property type="match status" value="1"/>
</dbReference>
<dbReference type="EMBL" id="LGUG01000004">
    <property type="protein sequence ID" value="KON96305.1"/>
    <property type="molecule type" value="Genomic_DNA"/>
</dbReference>
<reference evidence="7 9" key="2">
    <citation type="submission" date="2016-10" db="EMBL/GenBank/DDBJ databases">
        <authorList>
            <person name="de Groot N.N."/>
        </authorList>
    </citation>
    <scope>NUCLEOTIDE SEQUENCE [LARGE SCALE GENOMIC DNA]</scope>
    <source>
        <strain evidence="7 9">DSM 2895</strain>
    </source>
</reference>
<dbReference type="GO" id="GO:0004022">
    <property type="term" value="F:alcohol dehydrogenase (NAD+) activity"/>
    <property type="evidence" value="ECO:0007669"/>
    <property type="project" value="UniProtKB-ARBA"/>
</dbReference>
<keyword evidence="2" id="KW-0560">Oxidoreductase</keyword>
<dbReference type="InterPro" id="IPR001670">
    <property type="entry name" value="ADH_Fe/GldA"/>
</dbReference>
<dbReference type="Pfam" id="PF25137">
    <property type="entry name" value="ADH_Fe_C"/>
    <property type="match status" value="1"/>
</dbReference>